<dbReference type="InterPro" id="IPR013118">
    <property type="entry name" value="Mannitol_DH_C"/>
</dbReference>
<keyword evidence="1" id="KW-0560">Oxidoreductase</keyword>
<dbReference type="InterPro" id="IPR008927">
    <property type="entry name" value="6-PGluconate_DH-like_C_sf"/>
</dbReference>
<dbReference type="InterPro" id="IPR050988">
    <property type="entry name" value="Mannitol_DH/Oxidoreductase"/>
</dbReference>
<dbReference type="EMBL" id="CP000542">
    <property type="protein sequence ID" value="ABM59278.1"/>
    <property type="molecule type" value="Genomic_DNA"/>
</dbReference>
<dbReference type="Gene3D" id="3.40.50.720">
    <property type="entry name" value="NAD(P)-binding Rossmann-like Domain"/>
    <property type="match status" value="1"/>
</dbReference>
<sequence>MQTLSPCTLARLPASVARPGYDRDALKTGIVHLGLGAFPRAHLAAVNEAALHASGDLRWGIAGVSLRSPDTRDALAPQGGLYTLALRDIDDSGTPRTALQVIGCLRQCLVAAEDPAAVIALIAHPDTRILSLTVTEKGYCHDPASGALQVQHPQVQHDLAALDRPCSTLGFIVAGLRQRRRLGLAPVTLLSLDNLPSNGHLLRALVLDFAARIDPALADWIAGRCSFPCSMVDRIVPRTTDDDRALVRAALGVEDAWPVVGERFLDWVLEDRFVAGRPAWERSGARLAQAAQPFETLKLRMVNASHSALAYLGLMAGFQTVDQAIAQPALRRYLERLMTEEIAPTLPALAGLDLHAYRERLLARFANPALAHRTAQIALDGSQKLPQRLLGTVRDRLAAGASIELLALAVAAWLHHLRGRDEQGQPYRIHDPQADALAQQHALADAAAASDSATTPVHQATSAWVRTFSGLAPVFGTDLQHSQPFVHAVAAQLHALRTRGVLPTLEGLA</sequence>
<protein>
    <submittedName>
        <fullName evidence="4">Mannitol dehydrogenase, C-terminal domain</fullName>
    </submittedName>
</protein>
<dbReference type="Pfam" id="PF08125">
    <property type="entry name" value="Mannitol_dh_C"/>
    <property type="match status" value="1"/>
</dbReference>
<dbReference type="Proteomes" id="UP000000374">
    <property type="component" value="Chromosome"/>
</dbReference>
<evidence type="ECO:0000259" key="3">
    <source>
        <dbReference type="Pfam" id="PF08125"/>
    </source>
</evidence>
<dbReference type="STRING" id="391735.Veis_3560"/>
<dbReference type="Pfam" id="PF01232">
    <property type="entry name" value="Mannitol_dh"/>
    <property type="match status" value="1"/>
</dbReference>
<dbReference type="InterPro" id="IPR013328">
    <property type="entry name" value="6PGD_dom2"/>
</dbReference>
<dbReference type="PRINTS" id="PR00084">
    <property type="entry name" value="MTLDHDRGNASE"/>
</dbReference>
<evidence type="ECO:0000313" key="4">
    <source>
        <dbReference type="EMBL" id="ABM59278.1"/>
    </source>
</evidence>
<name>A1WNS1_VEREI</name>
<dbReference type="HOGENOM" id="CLU_027324_0_1_4"/>
<dbReference type="RefSeq" id="WP_011811269.1">
    <property type="nucleotide sequence ID" value="NC_008786.1"/>
</dbReference>
<dbReference type="InterPro" id="IPR013131">
    <property type="entry name" value="Mannitol_DH_N"/>
</dbReference>
<dbReference type="Gene3D" id="1.10.1040.10">
    <property type="entry name" value="N-(1-d-carboxylethyl)-l-norvaline Dehydrogenase, domain 2"/>
    <property type="match status" value="1"/>
</dbReference>
<proteinExistence type="predicted"/>
<dbReference type="KEGG" id="vei:Veis_3560"/>
<keyword evidence="5" id="KW-1185">Reference proteome</keyword>
<dbReference type="SUPFAM" id="SSF48179">
    <property type="entry name" value="6-phosphogluconate dehydrogenase C-terminal domain-like"/>
    <property type="match status" value="1"/>
</dbReference>
<dbReference type="eggNOG" id="COG0246">
    <property type="taxonomic scope" value="Bacteria"/>
</dbReference>
<organism evidence="4 5">
    <name type="scientific">Verminephrobacter eiseniae (strain EF01-2)</name>
    <dbReference type="NCBI Taxonomy" id="391735"/>
    <lineage>
        <taxon>Bacteria</taxon>
        <taxon>Pseudomonadati</taxon>
        <taxon>Pseudomonadota</taxon>
        <taxon>Betaproteobacteria</taxon>
        <taxon>Burkholderiales</taxon>
        <taxon>Comamonadaceae</taxon>
        <taxon>Verminephrobacter</taxon>
    </lineage>
</organism>
<feature type="domain" description="Mannitol dehydrogenase C-terminal" evidence="3">
    <location>
        <begin position="292"/>
        <end position="446"/>
    </location>
</feature>
<accession>A1WNS1</accession>
<evidence type="ECO:0000259" key="2">
    <source>
        <dbReference type="Pfam" id="PF01232"/>
    </source>
</evidence>
<dbReference type="GeneID" id="76461963"/>
<dbReference type="PANTHER" id="PTHR43362:SF1">
    <property type="entry name" value="MANNITOL DEHYDROGENASE 2-RELATED"/>
    <property type="match status" value="1"/>
</dbReference>
<dbReference type="GO" id="GO:0016616">
    <property type="term" value="F:oxidoreductase activity, acting on the CH-OH group of donors, NAD or NADP as acceptor"/>
    <property type="evidence" value="ECO:0007669"/>
    <property type="project" value="TreeGrafter"/>
</dbReference>
<evidence type="ECO:0000256" key="1">
    <source>
        <dbReference type="ARBA" id="ARBA00023002"/>
    </source>
</evidence>
<dbReference type="InterPro" id="IPR036291">
    <property type="entry name" value="NAD(P)-bd_dom_sf"/>
</dbReference>
<reference evidence="5" key="1">
    <citation type="submission" date="2006-12" db="EMBL/GenBank/DDBJ databases">
        <title>Complete sequence of chromosome 1 of Verminephrobacter eiseniae EF01-2.</title>
        <authorList>
            <person name="Copeland A."/>
            <person name="Lucas S."/>
            <person name="Lapidus A."/>
            <person name="Barry K."/>
            <person name="Detter J.C."/>
            <person name="Glavina del Rio T."/>
            <person name="Dalin E."/>
            <person name="Tice H."/>
            <person name="Pitluck S."/>
            <person name="Chertkov O."/>
            <person name="Brettin T."/>
            <person name="Bruce D."/>
            <person name="Han C."/>
            <person name="Tapia R."/>
            <person name="Gilna P."/>
            <person name="Schmutz J."/>
            <person name="Larimer F."/>
            <person name="Land M."/>
            <person name="Hauser L."/>
            <person name="Kyrpides N."/>
            <person name="Kim E."/>
            <person name="Stahl D."/>
            <person name="Richardson P."/>
        </authorList>
    </citation>
    <scope>NUCLEOTIDE SEQUENCE [LARGE SCALE GENOMIC DNA]</scope>
    <source>
        <strain evidence="5">EF01-2</strain>
    </source>
</reference>
<evidence type="ECO:0000313" key="5">
    <source>
        <dbReference type="Proteomes" id="UP000000374"/>
    </source>
</evidence>
<gene>
    <name evidence="4" type="ordered locus">Veis_3560</name>
</gene>
<dbReference type="InterPro" id="IPR000669">
    <property type="entry name" value="Mannitol_DH"/>
</dbReference>
<dbReference type="AlphaFoldDB" id="A1WNS1"/>
<dbReference type="OrthoDB" id="271711at2"/>
<dbReference type="SUPFAM" id="SSF51735">
    <property type="entry name" value="NAD(P)-binding Rossmann-fold domains"/>
    <property type="match status" value="1"/>
</dbReference>
<dbReference type="PANTHER" id="PTHR43362">
    <property type="entry name" value="MANNITOL DEHYDROGENASE DSF1-RELATED"/>
    <property type="match status" value="1"/>
</dbReference>
<feature type="domain" description="Mannitol dehydrogenase N-terminal" evidence="2">
    <location>
        <begin position="29"/>
        <end position="281"/>
    </location>
</feature>